<dbReference type="SUPFAM" id="SSF54637">
    <property type="entry name" value="Thioesterase/thiol ester dehydrase-isomerase"/>
    <property type="match status" value="1"/>
</dbReference>
<gene>
    <name evidence="3" type="ORF">M3P05_16405</name>
</gene>
<reference evidence="3 4" key="1">
    <citation type="submission" date="2022-05" db="EMBL/GenBank/DDBJ databases">
        <authorList>
            <person name="Park J.-S."/>
        </authorList>
    </citation>
    <scope>NUCLEOTIDE SEQUENCE [LARGE SCALE GENOMIC DNA]</scope>
    <source>
        <strain evidence="3 4">2012CJ34-2</strain>
    </source>
</reference>
<evidence type="ECO:0000259" key="2">
    <source>
        <dbReference type="Pfam" id="PF03061"/>
    </source>
</evidence>
<dbReference type="Gene3D" id="3.10.129.10">
    <property type="entry name" value="Hotdog Thioesterase"/>
    <property type="match status" value="1"/>
</dbReference>
<dbReference type="InterPro" id="IPR003736">
    <property type="entry name" value="PAAI_dom"/>
</dbReference>
<dbReference type="Pfam" id="PF03061">
    <property type="entry name" value="4HBT"/>
    <property type="match status" value="1"/>
</dbReference>
<evidence type="ECO:0000313" key="4">
    <source>
        <dbReference type="Proteomes" id="UP001203338"/>
    </source>
</evidence>
<feature type="domain" description="Thioesterase" evidence="2">
    <location>
        <begin position="49"/>
        <end position="122"/>
    </location>
</feature>
<dbReference type="RefSeq" id="WP_249701120.1">
    <property type="nucleotide sequence ID" value="NZ_JAMFLX010000026.1"/>
</dbReference>
<proteinExistence type="predicted"/>
<protein>
    <submittedName>
        <fullName evidence="3">PaaI family thioesterase</fullName>
    </submittedName>
</protein>
<name>A0ABT0PJD5_9GAMM</name>
<dbReference type="CDD" id="cd03443">
    <property type="entry name" value="PaaI_thioesterase"/>
    <property type="match status" value="1"/>
</dbReference>
<dbReference type="EMBL" id="JAMFLX010000026">
    <property type="protein sequence ID" value="MCL6271502.1"/>
    <property type="molecule type" value="Genomic_DNA"/>
</dbReference>
<comment type="caution">
    <text evidence="3">The sequence shown here is derived from an EMBL/GenBank/DDBJ whole genome shotgun (WGS) entry which is preliminary data.</text>
</comment>
<keyword evidence="4" id="KW-1185">Reference proteome</keyword>
<accession>A0ABT0PJD5</accession>
<sequence length="150" mass="16804">MNTDRHYDSLISMYAAAPLNKFYNPTMRLEDGYAEIEIELDSKLHHSAGGVHGSVYFKMLDDAAFFAANTLEPEFFVLTTSFTTYITRPVSSGIMKAIGKVVNKKNTQFIAEAIVYDSENREIGRGNGIFVRSKMRLKDAQGFNQEQGSS</sequence>
<dbReference type="NCBIfam" id="TIGR00369">
    <property type="entry name" value="unchar_dom_1"/>
    <property type="match status" value="1"/>
</dbReference>
<dbReference type="InterPro" id="IPR029069">
    <property type="entry name" value="HotDog_dom_sf"/>
</dbReference>
<organism evidence="3 4">
    <name type="scientific">Parendozoicomonas callyspongiae</name>
    <dbReference type="NCBI Taxonomy" id="2942213"/>
    <lineage>
        <taxon>Bacteria</taxon>
        <taxon>Pseudomonadati</taxon>
        <taxon>Pseudomonadota</taxon>
        <taxon>Gammaproteobacteria</taxon>
        <taxon>Oceanospirillales</taxon>
        <taxon>Endozoicomonadaceae</taxon>
        <taxon>Parendozoicomonas</taxon>
    </lineage>
</organism>
<evidence type="ECO:0000313" key="3">
    <source>
        <dbReference type="EMBL" id="MCL6271502.1"/>
    </source>
</evidence>
<dbReference type="InterPro" id="IPR006683">
    <property type="entry name" value="Thioestr_dom"/>
</dbReference>
<dbReference type="Proteomes" id="UP001203338">
    <property type="component" value="Unassembled WGS sequence"/>
</dbReference>
<evidence type="ECO:0000256" key="1">
    <source>
        <dbReference type="ARBA" id="ARBA00022801"/>
    </source>
</evidence>
<keyword evidence="1" id="KW-0378">Hydrolase</keyword>